<dbReference type="Pfam" id="PF08244">
    <property type="entry name" value="Glyco_hydro_32C"/>
    <property type="match status" value="1"/>
</dbReference>
<name>A0A0R1UVF5_9LACO</name>
<dbReference type="GeneID" id="98308970"/>
<dbReference type="STRING" id="1423801.FD50_GL001723"/>
<dbReference type="Gene3D" id="2.115.10.20">
    <property type="entry name" value="Glycosyl hydrolase domain, family 43"/>
    <property type="match status" value="1"/>
</dbReference>
<comment type="similarity">
    <text evidence="2 8">Belongs to the glycosyl hydrolase 32 family.</text>
</comment>
<evidence type="ECO:0000256" key="9">
    <source>
        <dbReference type="RuleBase" id="RU365015"/>
    </source>
</evidence>
<evidence type="ECO:0000256" key="5">
    <source>
        <dbReference type="ARBA" id="ARBA00022801"/>
    </source>
</evidence>
<evidence type="ECO:0000256" key="6">
    <source>
        <dbReference type="ARBA" id="ARBA00023295"/>
    </source>
</evidence>
<dbReference type="Gene3D" id="2.60.120.560">
    <property type="entry name" value="Exo-inulinase, domain 1"/>
    <property type="match status" value="1"/>
</dbReference>
<evidence type="ECO:0000256" key="7">
    <source>
        <dbReference type="ARBA" id="ARBA00033367"/>
    </source>
</evidence>
<evidence type="ECO:0000256" key="8">
    <source>
        <dbReference type="RuleBase" id="RU362110"/>
    </source>
</evidence>
<evidence type="ECO:0000313" key="13">
    <source>
        <dbReference type="Proteomes" id="UP000051166"/>
    </source>
</evidence>
<accession>A0A0R1UVF5</accession>
<proteinExistence type="inferred from homology"/>
<gene>
    <name evidence="12" type="ORF">FD50_GL001723</name>
</gene>
<feature type="domain" description="Glycosyl hydrolase family 32 C-terminal" evidence="11">
    <location>
        <begin position="345"/>
        <end position="477"/>
    </location>
</feature>
<dbReference type="OrthoDB" id="9759709at2"/>
<evidence type="ECO:0000259" key="11">
    <source>
        <dbReference type="Pfam" id="PF08244"/>
    </source>
</evidence>
<keyword evidence="13" id="KW-1185">Reference proteome</keyword>
<dbReference type="GO" id="GO:0005737">
    <property type="term" value="C:cytoplasm"/>
    <property type="evidence" value="ECO:0007669"/>
    <property type="project" value="UniProtKB-SubCell"/>
</dbReference>
<dbReference type="InterPro" id="IPR051214">
    <property type="entry name" value="GH32_Enzymes"/>
</dbReference>
<protein>
    <recommendedName>
        <fullName evidence="4 8">Sucrose-6-phosphate hydrolase</fullName>
        <ecNumber evidence="3 8">3.2.1.26</ecNumber>
    </recommendedName>
    <alternativeName>
        <fullName evidence="7 9">Invertase</fullName>
    </alternativeName>
</protein>
<dbReference type="PROSITE" id="PS00609">
    <property type="entry name" value="GLYCOSYL_HYDROL_F32"/>
    <property type="match status" value="1"/>
</dbReference>
<evidence type="ECO:0000256" key="1">
    <source>
        <dbReference type="ARBA" id="ARBA00004914"/>
    </source>
</evidence>
<dbReference type="InterPro" id="IPR018053">
    <property type="entry name" value="Glyco_hydro_32_AS"/>
</dbReference>
<comment type="function">
    <text evidence="9">Enables the bacterium to metabolize sucrose as a sole carbon source.</text>
</comment>
<dbReference type="InterPro" id="IPR013148">
    <property type="entry name" value="Glyco_hydro_32_N"/>
</dbReference>
<evidence type="ECO:0000313" key="12">
    <source>
        <dbReference type="EMBL" id="KRL97169.1"/>
    </source>
</evidence>
<dbReference type="SUPFAM" id="SSF75005">
    <property type="entry name" value="Arabinanase/levansucrase/invertase"/>
    <property type="match status" value="1"/>
</dbReference>
<dbReference type="InterPro" id="IPR001362">
    <property type="entry name" value="Glyco_hydro_32"/>
</dbReference>
<dbReference type="SUPFAM" id="SSF49899">
    <property type="entry name" value="Concanavalin A-like lectins/glucanases"/>
    <property type="match status" value="1"/>
</dbReference>
<dbReference type="GO" id="GO:0005985">
    <property type="term" value="P:sucrose metabolic process"/>
    <property type="evidence" value="ECO:0007669"/>
    <property type="project" value="UniProtKB-UniPathway"/>
</dbReference>
<dbReference type="InterPro" id="IPR006232">
    <property type="entry name" value="Suc6P_hydrolase"/>
</dbReference>
<dbReference type="AlphaFoldDB" id="A0A0R1UVF5"/>
<comment type="catalytic activity">
    <reaction evidence="8">
        <text>Hydrolysis of terminal non-reducing beta-D-fructofuranoside residues in beta-D-fructofuranosides.</text>
        <dbReference type="EC" id="3.2.1.26"/>
    </reaction>
</comment>
<dbReference type="NCBIfam" id="TIGR01322">
    <property type="entry name" value="scrB_fam"/>
    <property type="match status" value="1"/>
</dbReference>
<evidence type="ECO:0000256" key="2">
    <source>
        <dbReference type="ARBA" id="ARBA00009902"/>
    </source>
</evidence>
<dbReference type="PANTHER" id="PTHR43101:SF1">
    <property type="entry name" value="BETA-FRUCTOSIDASE"/>
    <property type="match status" value="1"/>
</dbReference>
<dbReference type="Proteomes" id="UP000051166">
    <property type="component" value="Unassembled WGS sequence"/>
</dbReference>
<feature type="domain" description="Glycosyl hydrolase family 32 N-terminal" evidence="10">
    <location>
        <begin position="37"/>
        <end position="339"/>
    </location>
</feature>
<dbReference type="EMBL" id="AZFQ01000053">
    <property type="protein sequence ID" value="KRL97169.1"/>
    <property type="molecule type" value="Genomic_DNA"/>
</dbReference>
<dbReference type="InterPro" id="IPR023296">
    <property type="entry name" value="Glyco_hydro_beta-prop_sf"/>
</dbReference>
<comment type="subcellular location">
    <subcellularLocation>
        <location evidence="9">Cytoplasm</location>
    </subcellularLocation>
</comment>
<evidence type="ECO:0000259" key="10">
    <source>
        <dbReference type="Pfam" id="PF00251"/>
    </source>
</evidence>
<dbReference type="InterPro" id="IPR013320">
    <property type="entry name" value="ConA-like_dom_sf"/>
</dbReference>
<dbReference type="GO" id="GO:0004564">
    <property type="term" value="F:beta-fructofuranosidase activity"/>
    <property type="evidence" value="ECO:0007669"/>
    <property type="project" value="UniProtKB-EC"/>
</dbReference>
<dbReference type="RefSeq" id="WP_056961521.1">
    <property type="nucleotide sequence ID" value="NZ_AZFQ01000053.1"/>
</dbReference>
<keyword evidence="9" id="KW-0119">Carbohydrate metabolism</keyword>
<dbReference type="InterPro" id="IPR013189">
    <property type="entry name" value="Glyco_hydro_32_C"/>
</dbReference>
<comment type="pathway">
    <text evidence="1 9">Glycan biosynthesis; sucrose metabolism.</text>
</comment>
<dbReference type="CDD" id="cd18623">
    <property type="entry name" value="GH32_ScrB-like"/>
    <property type="match status" value="1"/>
</dbReference>
<evidence type="ECO:0000256" key="4">
    <source>
        <dbReference type="ARBA" id="ARBA00019623"/>
    </source>
</evidence>
<reference evidence="12 13" key="1">
    <citation type="journal article" date="2015" name="Genome Announc.">
        <title>Expanding the biotechnology potential of lactobacilli through comparative genomics of 213 strains and associated genera.</title>
        <authorList>
            <person name="Sun Z."/>
            <person name="Harris H.M."/>
            <person name="McCann A."/>
            <person name="Guo C."/>
            <person name="Argimon S."/>
            <person name="Zhang W."/>
            <person name="Yang X."/>
            <person name="Jeffery I.B."/>
            <person name="Cooney J.C."/>
            <person name="Kagawa T.F."/>
            <person name="Liu W."/>
            <person name="Song Y."/>
            <person name="Salvetti E."/>
            <person name="Wrobel A."/>
            <person name="Rasinkangas P."/>
            <person name="Parkhill J."/>
            <person name="Rea M.C."/>
            <person name="O'Sullivan O."/>
            <person name="Ritari J."/>
            <person name="Douillard F.P."/>
            <person name="Paul Ross R."/>
            <person name="Yang R."/>
            <person name="Briner A.E."/>
            <person name="Felis G.E."/>
            <person name="de Vos W.M."/>
            <person name="Barrangou R."/>
            <person name="Klaenhammer T.R."/>
            <person name="Caufield P.W."/>
            <person name="Cui Y."/>
            <person name="Zhang H."/>
            <person name="O'Toole P.W."/>
        </authorList>
    </citation>
    <scope>NUCLEOTIDE SEQUENCE [LARGE SCALE GENOMIC DNA]</scope>
    <source>
        <strain evidence="12 13">DSM 16230</strain>
    </source>
</reference>
<dbReference type="Pfam" id="PF00251">
    <property type="entry name" value="Glyco_hydro_32N"/>
    <property type="match status" value="1"/>
</dbReference>
<dbReference type="UniPathway" id="UPA00238"/>
<organism evidence="12 13">
    <name type="scientific">Liquorilactobacillus satsumensis DSM 16230 = JCM 12392</name>
    <dbReference type="NCBI Taxonomy" id="1423801"/>
    <lineage>
        <taxon>Bacteria</taxon>
        <taxon>Bacillati</taxon>
        <taxon>Bacillota</taxon>
        <taxon>Bacilli</taxon>
        <taxon>Lactobacillales</taxon>
        <taxon>Lactobacillaceae</taxon>
        <taxon>Liquorilactobacillus</taxon>
    </lineage>
</organism>
<dbReference type="EC" id="3.2.1.26" evidence="3 8"/>
<dbReference type="SMART" id="SM00640">
    <property type="entry name" value="Glyco_32"/>
    <property type="match status" value="1"/>
</dbReference>
<evidence type="ECO:0000256" key="3">
    <source>
        <dbReference type="ARBA" id="ARBA00012758"/>
    </source>
</evidence>
<sequence length="496" mass="55877">MEWTRSKRYLPYNKWDAEYLLKLQAQTAASAYRPSYHIAPTSGLLNDPNGFSFFNGQWHLFYQSFPFGPVHGLKSWVHLVSTDLVHWQNLGTALKPSTQFDSHGVYSGSASVIGDKLFLMYTGNVRDSDWIRSPYQNGAWLNQNNQLTKLEKPLITQPQHTTDHFRDPQLLQKDDKYYALIGAQDAATQSGQIAVFSSTNLHDWKDLGYLNFAQKSLGYMIECPNLVFVAQQPVLIFCPQGLDPEIAAYQNIYPNMYLIGSNCNLEKGEFTPAAPLSQLDYGFDVYASQAFTAPDGQSYLISWLGLPEIEYPTDSENWAHCLTQVKQLSLENGQLYQQPVPAIRALRQQPQPLTGRTAASETILTSAPGKHYELELTFSADQTGTLYLFRDIQKKHGLKIDFSSGENASLTVDRSQAGLAFAQKYGTTRRVPLEAHQKLVLDVFVDYSVCEIFINNGQRVLSMRVFPTKDETAITLAGQAQITYNGSWWNLTKTNS</sequence>
<keyword evidence="6 8" id="KW-0326">Glycosidase</keyword>
<comment type="caution">
    <text evidence="12">The sequence shown here is derived from an EMBL/GenBank/DDBJ whole genome shotgun (WGS) entry which is preliminary data.</text>
</comment>
<keyword evidence="5 8" id="KW-0378">Hydrolase</keyword>
<keyword evidence="9" id="KW-0963">Cytoplasm</keyword>
<dbReference type="PATRIC" id="fig|1423801.4.peg.1762"/>
<dbReference type="PANTHER" id="PTHR43101">
    <property type="entry name" value="BETA-FRUCTOSIDASE"/>
    <property type="match status" value="1"/>
</dbReference>